<accession>A0A0E9VSQ9</accession>
<dbReference type="EMBL" id="GBXM01027505">
    <property type="protein sequence ID" value="JAH81072.1"/>
    <property type="molecule type" value="Transcribed_RNA"/>
</dbReference>
<organism evidence="1">
    <name type="scientific">Anguilla anguilla</name>
    <name type="common">European freshwater eel</name>
    <name type="synonym">Muraena anguilla</name>
    <dbReference type="NCBI Taxonomy" id="7936"/>
    <lineage>
        <taxon>Eukaryota</taxon>
        <taxon>Metazoa</taxon>
        <taxon>Chordata</taxon>
        <taxon>Craniata</taxon>
        <taxon>Vertebrata</taxon>
        <taxon>Euteleostomi</taxon>
        <taxon>Actinopterygii</taxon>
        <taxon>Neopterygii</taxon>
        <taxon>Teleostei</taxon>
        <taxon>Anguilliformes</taxon>
        <taxon>Anguillidae</taxon>
        <taxon>Anguilla</taxon>
    </lineage>
</organism>
<reference evidence="1" key="1">
    <citation type="submission" date="2014-11" db="EMBL/GenBank/DDBJ databases">
        <authorList>
            <person name="Amaro Gonzalez C."/>
        </authorList>
    </citation>
    <scope>NUCLEOTIDE SEQUENCE</scope>
</reference>
<dbReference type="AlphaFoldDB" id="A0A0E9VSQ9"/>
<protein>
    <submittedName>
        <fullName evidence="1">Uncharacterized protein</fullName>
    </submittedName>
</protein>
<reference evidence="1" key="2">
    <citation type="journal article" date="2015" name="Fish Shellfish Immunol.">
        <title>Early steps in the European eel (Anguilla anguilla)-Vibrio vulnificus interaction in the gills: Role of the RtxA13 toxin.</title>
        <authorList>
            <person name="Callol A."/>
            <person name="Pajuelo D."/>
            <person name="Ebbesson L."/>
            <person name="Teles M."/>
            <person name="MacKenzie S."/>
            <person name="Amaro C."/>
        </authorList>
    </citation>
    <scope>NUCLEOTIDE SEQUENCE</scope>
</reference>
<proteinExistence type="predicted"/>
<evidence type="ECO:0000313" key="1">
    <source>
        <dbReference type="EMBL" id="JAH81072.1"/>
    </source>
</evidence>
<name>A0A0E9VSQ9_ANGAN</name>
<sequence>MSHLSFLIVEILESVILEKKEISAAKKPSIRLQATTLR</sequence>